<proteinExistence type="predicted"/>
<dbReference type="GO" id="GO:0008203">
    <property type="term" value="P:cholesterol metabolic process"/>
    <property type="evidence" value="ECO:0007669"/>
    <property type="project" value="InterPro"/>
</dbReference>
<dbReference type="PANTHER" id="PTHR23025">
    <property type="entry name" value="TRIACYLGLYCEROL LIPASE"/>
    <property type="match status" value="1"/>
</dbReference>
<dbReference type="Gene3D" id="3.40.50.1820">
    <property type="entry name" value="alpha/beta hydrolase"/>
    <property type="match status" value="2"/>
</dbReference>
<dbReference type="Pfam" id="PF07859">
    <property type="entry name" value="Abhydrolase_3"/>
    <property type="match status" value="2"/>
</dbReference>
<dbReference type="SUPFAM" id="SSF53474">
    <property type="entry name" value="alpha/beta-Hydrolases"/>
    <property type="match status" value="1"/>
</dbReference>
<dbReference type="GO" id="GO:0005829">
    <property type="term" value="C:cytosol"/>
    <property type="evidence" value="ECO:0007669"/>
    <property type="project" value="TreeGrafter"/>
</dbReference>
<dbReference type="InterPro" id="IPR036638">
    <property type="entry name" value="HLH_DNA-bd_sf"/>
</dbReference>
<keyword evidence="1" id="KW-0175">Coiled coil</keyword>
<evidence type="ECO:0000259" key="2">
    <source>
        <dbReference type="PROSITE" id="PS50888"/>
    </source>
</evidence>
<dbReference type="InterPro" id="IPR029058">
    <property type="entry name" value="AB_hydrolase_fold"/>
</dbReference>
<feature type="coiled-coil region" evidence="1">
    <location>
        <begin position="187"/>
        <end position="228"/>
    </location>
</feature>
<reference evidence="3" key="1">
    <citation type="submission" date="2020-05" db="UniProtKB">
        <authorList>
            <consortium name="EnsemblMetazoa"/>
        </authorList>
    </citation>
    <scope>IDENTIFICATION</scope>
    <source>
        <strain evidence="3">Jacobina</strain>
    </source>
</reference>
<dbReference type="GO" id="GO:0004806">
    <property type="term" value="F:triacylglycerol lipase activity"/>
    <property type="evidence" value="ECO:0007669"/>
    <property type="project" value="TreeGrafter"/>
</dbReference>
<dbReference type="Proteomes" id="UP000092461">
    <property type="component" value="Unassembled WGS sequence"/>
</dbReference>
<dbReference type="Pfam" id="PF00010">
    <property type="entry name" value="HLH"/>
    <property type="match status" value="1"/>
</dbReference>
<dbReference type="VEuPathDB" id="VectorBase:LLONM1_005855"/>
<dbReference type="GO" id="GO:0019433">
    <property type="term" value="P:triglyceride catabolic process"/>
    <property type="evidence" value="ECO:0007669"/>
    <property type="project" value="TreeGrafter"/>
</dbReference>
<evidence type="ECO:0000256" key="1">
    <source>
        <dbReference type="SAM" id="Coils"/>
    </source>
</evidence>
<dbReference type="GO" id="GO:0004771">
    <property type="term" value="F:sterol ester esterase activity"/>
    <property type="evidence" value="ECO:0007669"/>
    <property type="project" value="TreeGrafter"/>
</dbReference>
<dbReference type="GO" id="GO:0046983">
    <property type="term" value="F:protein dimerization activity"/>
    <property type="evidence" value="ECO:0007669"/>
    <property type="project" value="InterPro"/>
</dbReference>
<dbReference type="PROSITE" id="PS50888">
    <property type="entry name" value="BHLH"/>
    <property type="match status" value="1"/>
</dbReference>
<dbReference type="EnsemblMetazoa" id="LLOJ002897-RA">
    <property type="protein sequence ID" value="LLOJ002897-PA"/>
    <property type="gene ID" value="LLOJ002897"/>
</dbReference>
<accession>A0A1B0CEX7</accession>
<dbReference type="SUPFAM" id="SSF47459">
    <property type="entry name" value="HLH, helix-loop-helix DNA-binding domain"/>
    <property type="match status" value="1"/>
</dbReference>
<dbReference type="SMART" id="SM00353">
    <property type="entry name" value="HLH"/>
    <property type="match status" value="1"/>
</dbReference>
<dbReference type="AlphaFoldDB" id="A0A1B0CEX7"/>
<dbReference type="PANTHER" id="PTHR23025:SF3">
    <property type="entry name" value="HORMONE-SENSITIVE LIPASE"/>
    <property type="match status" value="1"/>
</dbReference>
<protein>
    <recommendedName>
        <fullName evidence="2">BHLH domain-containing protein</fullName>
    </recommendedName>
</protein>
<dbReference type="EMBL" id="AJWK01009430">
    <property type="status" value="NOT_ANNOTATED_CDS"/>
    <property type="molecule type" value="Genomic_DNA"/>
</dbReference>
<name>A0A1B0CEX7_LUTLO</name>
<evidence type="ECO:0000313" key="4">
    <source>
        <dbReference type="Proteomes" id="UP000092461"/>
    </source>
</evidence>
<dbReference type="InterPro" id="IPR011598">
    <property type="entry name" value="bHLH_dom"/>
</dbReference>
<dbReference type="InterPro" id="IPR013094">
    <property type="entry name" value="AB_hydrolase_3"/>
</dbReference>
<dbReference type="Pfam" id="PF06350">
    <property type="entry name" value="HSL_N"/>
    <property type="match status" value="1"/>
</dbReference>
<dbReference type="InterPro" id="IPR010468">
    <property type="entry name" value="HSL_N"/>
</dbReference>
<evidence type="ECO:0000313" key="3">
    <source>
        <dbReference type="EnsemblMetazoa" id="LLOJ002897-PA"/>
    </source>
</evidence>
<keyword evidence="4" id="KW-1185">Reference proteome</keyword>
<dbReference type="VEuPathDB" id="VectorBase:LLOJ002897"/>
<feature type="domain" description="BHLH" evidence="2">
    <location>
        <begin position="126"/>
        <end position="187"/>
    </location>
</feature>
<dbReference type="Gene3D" id="4.10.280.10">
    <property type="entry name" value="Helix-loop-helix DNA-binding domain"/>
    <property type="match status" value="1"/>
</dbReference>
<sequence>MSFKTSDLDNSGADGENDLISLVDENSIASQDTLNTSDENIRYTSVKTENGLITYRLVSLGESESNLQSTVTTAAVNTSNMSQPCQVYVIGSPSNIFQTQRNTPAKSEVVVSPVIQHSNVRKRDERRRATHNEVERRRRDKINNWILKLSKIIPPDPTEVPRSGCGNLEGQSKGGILAKACEYIIELKEANSSLKEFQTELKRLIAENRMLREKNESLAKDNEMLQKQIKRSIVSLRSTSDTRRAPMFDALKDLCVNNINFFKHDDSEMGLRLHGAFLAPVDHIDKARPLVDQISEFAHEYDFDINTPGNGYRSFIKVIDCCIMHSIKTCRTVLEGRTSILFRKTLYTKEIEACSHLLASLCILLDHLMILRTWSSEGSLFSDHTAEELLSHGGAINQYCFYGRCLGFQFHESIRGALKVVLSCMAGFSEGYYSQGNRLSKTTSSMWTSGKFLLDPELRARRVVNLSQNSDVHFCKAFWFLAESEIMYSVPSVIGTAIKVNKVVRIPPETLKLLKSAGDGFVEIPIPLSHLGPGPVTARLLSYNFRQGMMGERSHRCSSALPPSKGLIIHCHGGGFVAQSSKSHELYLRDWAYTLNVPILSIDYSLAPAAPFPRALEEVFYAYCWALNNCEYLGTTGEKIILAGDSAGANLNLSCTLKCIEFGIRKPDGVLLMYCPVLVSFVVSPARLLCLVDPLLPFSFMMSCLKAYTCPNEEDNGKIERNRRRVTQLLNISKCTSPIETSSSVTITPKESKIVNMQKTSDSDSTNRMDATVMAHNGIETSKIVTNSDDQISDLSLDASSWDKLSETDLQNTSAPFKSPMSDTLSDTMASASLRSHTVENTEVPSPDESNGISFEEDSQPITIHKPSQNGYEHEFTEKFNADVTNVVKKSQSSHHYVNNFIERHASPSGKRNFDSLQAKSPSEEFIFQVPKDPYISPYFATDSVLKEMPPIKIITLEMDPCLDDCVMFAKRLKTIGNPVELDILEGLPHGFLNFTALSKDAAQGSKLCIKRIAELMDMK</sequence>
<organism evidence="3 4">
    <name type="scientific">Lutzomyia longipalpis</name>
    <name type="common">Sand fly</name>
    <dbReference type="NCBI Taxonomy" id="7200"/>
    <lineage>
        <taxon>Eukaryota</taxon>
        <taxon>Metazoa</taxon>
        <taxon>Ecdysozoa</taxon>
        <taxon>Arthropoda</taxon>
        <taxon>Hexapoda</taxon>
        <taxon>Insecta</taxon>
        <taxon>Pterygota</taxon>
        <taxon>Neoptera</taxon>
        <taxon>Endopterygota</taxon>
        <taxon>Diptera</taxon>
        <taxon>Nematocera</taxon>
        <taxon>Psychodoidea</taxon>
        <taxon>Psychodidae</taxon>
        <taxon>Lutzomyia</taxon>
        <taxon>Lutzomyia</taxon>
    </lineage>
</organism>